<keyword evidence="4" id="KW-1185">Reference proteome</keyword>
<dbReference type="Proteomes" id="UP000077266">
    <property type="component" value="Unassembled WGS sequence"/>
</dbReference>
<name>A0A165EW99_EXIGL</name>
<dbReference type="InterPro" id="IPR046522">
    <property type="entry name" value="DUF6699"/>
</dbReference>
<dbReference type="InParanoid" id="A0A165EW99"/>
<reference evidence="3 4" key="1">
    <citation type="journal article" date="2016" name="Mol. Biol. Evol.">
        <title>Comparative Genomics of Early-Diverging Mushroom-Forming Fungi Provides Insights into the Origins of Lignocellulose Decay Capabilities.</title>
        <authorList>
            <person name="Nagy L.G."/>
            <person name="Riley R."/>
            <person name="Tritt A."/>
            <person name="Adam C."/>
            <person name="Daum C."/>
            <person name="Floudas D."/>
            <person name="Sun H."/>
            <person name="Yadav J.S."/>
            <person name="Pangilinan J."/>
            <person name="Larsson K.H."/>
            <person name="Matsuura K."/>
            <person name="Barry K."/>
            <person name="Labutti K."/>
            <person name="Kuo R."/>
            <person name="Ohm R.A."/>
            <person name="Bhattacharya S.S."/>
            <person name="Shirouzu T."/>
            <person name="Yoshinaga Y."/>
            <person name="Martin F.M."/>
            <person name="Grigoriev I.V."/>
            <person name="Hibbett D.S."/>
        </authorList>
    </citation>
    <scope>NUCLEOTIDE SEQUENCE [LARGE SCALE GENOMIC DNA]</scope>
    <source>
        <strain evidence="3 4">HHB12029</strain>
    </source>
</reference>
<feature type="domain" description="DUF6699" evidence="2">
    <location>
        <begin position="121"/>
        <end position="224"/>
    </location>
</feature>
<dbReference type="Pfam" id="PF20415">
    <property type="entry name" value="DUF6699"/>
    <property type="match status" value="1"/>
</dbReference>
<dbReference type="AlphaFoldDB" id="A0A165EW99"/>
<dbReference type="EMBL" id="KV426114">
    <property type="protein sequence ID" value="KZV87837.1"/>
    <property type="molecule type" value="Genomic_DNA"/>
</dbReference>
<evidence type="ECO:0000256" key="1">
    <source>
        <dbReference type="SAM" id="MobiDB-lite"/>
    </source>
</evidence>
<proteinExistence type="predicted"/>
<evidence type="ECO:0000313" key="4">
    <source>
        <dbReference type="Proteomes" id="UP000077266"/>
    </source>
</evidence>
<feature type="region of interest" description="Disordered" evidence="1">
    <location>
        <begin position="1"/>
        <end position="20"/>
    </location>
</feature>
<gene>
    <name evidence="3" type="ORF">EXIGLDRAFT_193987</name>
</gene>
<accession>A0A165EW99</accession>
<protein>
    <recommendedName>
        <fullName evidence="2">DUF6699 domain-containing protein</fullName>
    </recommendedName>
</protein>
<dbReference type="STRING" id="1314781.A0A165EW99"/>
<evidence type="ECO:0000259" key="2">
    <source>
        <dbReference type="Pfam" id="PF20415"/>
    </source>
</evidence>
<sequence>MTVIPGTPLVTHAPTPRRPQDPAALAAAAAQFATGAALMSMKVPANSPEARALNAGLAMLDPSAAAVAVPDDQPTQDTDTDPAPAEYDEHGLSKLLAGTVALNLSTNRIVVRSATGMTEARIRSTPAMDPSSSPQIQKLVIISPQFPWRVTIESSPDAVIRIEDVWSKLHAESQRPLGESEWNILSQSTRELVLRTCAQRGGGTLLRADYLGEKCVLAGLRRDDEEMRRFTNCSEVPEGVAIFVATFMSEAEALRR</sequence>
<organism evidence="3 4">
    <name type="scientific">Exidia glandulosa HHB12029</name>
    <dbReference type="NCBI Taxonomy" id="1314781"/>
    <lineage>
        <taxon>Eukaryota</taxon>
        <taxon>Fungi</taxon>
        <taxon>Dikarya</taxon>
        <taxon>Basidiomycota</taxon>
        <taxon>Agaricomycotina</taxon>
        <taxon>Agaricomycetes</taxon>
        <taxon>Auriculariales</taxon>
        <taxon>Exidiaceae</taxon>
        <taxon>Exidia</taxon>
    </lineage>
</organism>
<evidence type="ECO:0000313" key="3">
    <source>
        <dbReference type="EMBL" id="KZV87837.1"/>
    </source>
</evidence>